<protein>
    <recommendedName>
        <fullName evidence="1">At5g58720/SDE5-like UBA-like domain-containing protein</fullName>
    </recommendedName>
</protein>
<proteinExistence type="predicted"/>
<dbReference type="EMBL" id="JACMSC010000006">
    <property type="protein sequence ID" value="KAG6518301.1"/>
    <property type="molecule type" value="Genomic_DNA"/>
</dbReference>
<dbReference type="Pfam" id="PF24767">
    <property type="entry name" value="UBA_At5g58720"/>
    <property type="match status" value="1"/>
</dbReference>
<evidence type="ECO:0000259" key="1">
    <source>
        <dbReference type="Pfam" id="PF24767"/>
    </source>
</evidence>
<dbReference type="Proteomes" id="UP000734854">
    <property type="component" value="Unassembled WGS sequence"/>
</dbReference>
<dbReference type="InterPro" id="IPR056254">
    <property type="entry name" value="At5g58720/SDE5-like_UBA-like"/>
</dbReference>
<dbReference type="PANTHER" id="PTHR47872">
    <property type="entry name" value="NUCLEAR RNA EXPORT FACTOR SDE5-RELATED"/>
    <property type="match status" value="1"/>
</dbReference>
<dbReference type="AlphaFoldDB" id="A0A8J5HKF8"/>
<organism evidence="2 3">
    <name type="scientific">Zingiber officinale</name>
    <name type="common">Ginger</name>
    <name type="synonym">Amomum zingiber</name>
    <dbReference type="NCBI Taxonomy" id="94328"/>
    <lineage>
        <taxon>Eukaryota</taxon>
        <taxon>Viridiplantae</taxon>
        <taxon>Streptophyta</taxon>
        <taxon>Embryophyta</taxon>
        <taxon>Tracheophyta</taxon>
        <taxon>Spermatophyta</taxon>
        <taxon>Magnoliopsida</taxon>
        <taxon>Liliopsida</taxon>
        <taxon>Zingiberales</taxon>
        <taxon>Zingiberaceae</taxon>
        <taxon>Zingiber</taxon>
    </lineage>
</organism>
<feature type="domain" description="At5g58720/SDE5-like UBA-like" evidence="1">
    <location>
        <begin position="12"/>
        <end position="52"/>
    </location>
</feature>
<name>A0A8J5HKF8_ZINOF</name>
<sequence>MSALHTSEYDYEMRALQNLFDVFGKVCCLEEIASAYCKAGRDESKAADILARQQGSSSSGESYAQFGKQFLQSVESLDEGRLKNSAYQGKTSCGTKPKKFSASAGSISSVLGKNYVNGVSSSWNRPNVTQKPLKIEIKEPMPCGYYESSVLKSVQTNDFLEDNDVEDFLFSMLGDGFKLSRDVIRNVLGARLSALHLSTGLGQHKWLALLRLMPRHSQVPKLESVVATKVQPYFIRVADGNCPQLLLKTSLPLFPDRIVKSMEELLELSSRNLEKGKSVEFDELGKIPELKALTGKGLEMENNFCQNSSSNSSSSVRDIPIHSGMEQKNANLPNEVLQSLFNVPERSEEPQKTRTRIGTRIGLNRTRVVKEKSVKEPLEDFYSSSTIDHSNMMHGGLVTQEDDDYEALRRSVKENWGLMKQYYEAAADAFVKGDPAVNYLRVEVRVSFRKAMGRSRLSRSFSCGTIEVGLVDSRIIDAPESIIHGAEIPKPYEKAIISLPVCATETLGVLDDGFEVNSARSCSRCSFVMVLAVVIASFTVGKIRPFFSLDLPLKLAGLP</sequence>
<reference evidence="2 3" key="1">
    <citation type="submission" date="2020-08" db="EMBL/GenBank/DDBJ databases">
        <title>Plant Genome Project.</title>
        <authorList>
            <person name="Zhang R.-G."/>
        </authorList>
    </citation>
    <scope>NUCLEOTIDE SEQUENCE [LARGE SCALE GENOMIC DNA]</scope>
    <source>
        <tissue evidence="2">Rhizome</tissue>
    </source>
</reference>
<gene>
    <name evidence="2" type="ORF">ZIOFF_021705</name>
</gene>
<comment type="caution">
    <text evidence="2">The sequence shown here is derived from an EMBL/GenBank/DDBJ whole genome shotgun (WGS) entry which is preliminary data.</text>
</comment>
<dbReference type="PANTHER" id="PTHR47872:SF1">
    <property type="entry name" value="NUCLEAR RNA EXPORT FACTOR SDE5-RELATED"/>
    <property type="match status" value="1"/>
</dbReference>
<evidence type="ECO:0000313" key="3">
    <source>
        <dbReference type="Proteomes" id="UP000734854"/>
    </source>
</evidence>
<evidence type="ECO:0000313" key="2">
    <source>
        <dbReference type="EMBL" id="KAG6518301.1"/>
    </source>
</evidence>
<keyword evidence="3" id="KW-1185">Reference proteome</keyword>
<accession>A0A8J5HKF8</accession>